<sequence length="323" mass="36197">MEQCIARLDVAMFNAILRESDDEIPTDPMSDPITDPKVLPIPSGKFSFGAGVQLKNAIGSWSRCLTDLFGMDMDDYPEVENQVGENGFAESGKPFYLLNALSDLLMIPKDVLMDTSTRKELCPTFSSSIIRNILDGFVPDEFCPDPVRNSLLQALESEEHLEGNKGARSIPCSASPILYNPPVSGTILSVIGDPRKSGSAILPNSVHSVNRFSLLRRQASTLLQWNPLKDGADRPGHSPPSLPLSTHFPSCHRCSFGQIHRYRPQTKAGPNLHREIQPRPSLPNESKPGCRRVRGEWEGQWRRWRQQWAEDKLDELRRQLEKS</sequence>
<dbReference type="GO" id="GO:0005643">
    <property type="term" value="C:nuclear pore"/>
    <property type="evidence" value="ECO:0007669"/>
    <property type="project" value="InterPro"/>
</dbReference>
<gene>
    <name evidence="2" type="primary">gb00179</name>
    <name evidence="2" type="ORF">PR202_gb00179</name>
</gene>
<keyword evidence="3" id="KW-1185">Reference proteome</keyword>
<evidence type="ECO:0000313" key="2">
    <source>
        <dbReference type="EMBL" id="GJN13470.1"/>
    </source>
</evidence>
<reference evidence="2" key="2">
    <citation type="submission" date="2021-12" db="EMBL/GenBank/DDBJ databases">
        <title>Resequencing data analysis of finger millet.</title>
        <authorList>
            <person name="Hatakeyama M."/>
            <person name="Aluri S."/>
            <person name="Balachadran M.T."/>
            <person name="Sivarajan S.R."/>
            <person name="Poveda L."/>
            <person name="Shimizu-Inatsugi R."/>
            <person name="Schlapbach R."/>
            <person name="Sreeman S.M."/>
            <person name="Shimizu K.K."/>
        </authorList>
    </citation>
    <scope>NUCLEOTIDE SEQUENCE</scope>
</reference>
<dbReference type="PANTHER" id="PTHR31344:SF15">
    <property type="entry name" value="EEIG1_EHBP1 PROTEIN AMINO-TERMINAL DOMAIN PROTEIN"/>
    <property type="match status" value="1"/>
</dbReference>
<dbReference type="AlphaFoldDB" id="A0AAV5DTE3"/>
<evidence type="ECO:0000256" key="1">
    <source>
        <dbReference type="SAM" id="MobiDB-lite"/>
    </source>
</evidence>
<dbReference type="Proteomes" id="UP001054889">
    <property type="component" value="Unassembled WGS sequence"/>
</dbReference>
<proteinExistence type="predicted"/>
<name>A0AAV5DTE3_ELECO</name>
<reference evidence="2" key="1">
    <citation type="journal article" date="2018" name="DNA Res.">
        <title>Multiple hybrid de novo genome assembly of finger millet, an orphan allotetraploid crop.</title>
        <authorList>
            <person name="Hatakeyama M."/>
            <person name="Aluri S."/>
            <person name="Balachadran M.T."/>
            <person name="Sivarajan S.R."/>
            <person name="Patrignani A."/>
            <person name="Gruter S."/>
            <person name="Poveda L."/>
            <person name="Shimizu-Inatsugi R."/>
            <person name="Baeten J."/>
            <person name="Francoijs K.J."/>
            <person name="Nataraja K.N."/>
            <person name="Reddy Y.A.N."/>
            <person name="Phadnis S."/>
            <person name="Ravikumar R.L."/>
            <person name="Schlapbach R."/>
            <person name="Sreeman S.M."/>
            <person name="Shimizu K.K."/>
        </authorList>
    </citation>
    <scope>NUCLEOTIDE SEQUENCE</scope>
</reference>
<dbReference type="InterPro" id="IPR021827">
    <property type="entry name" value="Nup186/Nup192/Nup205"/>
</dbReference>
<evidence type="ECO:0000313" key="3">
    <source>
        <dbReference type="Proteomes" id="UP001054889"/>
    </source>
</evidence>
<dbReference type="EMBL" id="BQKI01000071">
    <property type="protein sequence ID" value="GJN13470.1"/>
    <property type="molecule type" value="Genomic_DNA"/>
</dbReference>
<organism evidence="2 3">
    <name type="scientific">Eleusine coracana subsp. coracana</name>
    <dbReference type="NCBI Taxonomy" id="191504"/>
    <lineage>
        <taxon>Eukaryota</taxon>
        <taxon>Viridiplantae</taxon>
        <taxon>Streptophyta</taxon>
        <taxon>Embryophyta</taxon>
        <taxon>Tracheophyta</taxon>
        <taxon>Spermatophyta</taxon>
        <taxon>Magnoliopsida</taxon>
        <taxon>Liliopsida</taxon>
        <taxon>Poales</taxon>
        <taxon>Poaceae</taxon>
        <taxon>PACMAD clade</taxon>
        <taxon>Chloridoideae</taxon>
        <taxon>Cynodonteae</taxon>
        <taxon>Eleusininae</taxon>
        <taxon>Eleusine</taxon>
    </lineage>
</organism>
<protein>
    <submittedName>
        <fullName evidence="2">Uncharacterized protein</fullName>
    </submittedName>
</protein>
<comment type="caution">
    <text evidence="2">The sequence shown here is derived from an EMBL/GenBank/DDBJ whole genome shotgun (WGS) entry which is preliminary data.</text>
</comment>
<dbReference type="PANTHER" id="PTHR31344">
    <property type="entry name" value="NUCLEAR PORE COMPLEX PROTEIN NUP205"/>
    <property type="match status" value="1"/>
</dbReference>
<feature type="region of interest" description="Disordered" evidence="1">
    <location>
        <begin position="266"/>
        <end position="291"/>
    </location>
</feature>
<accession>A0AAV5DTE3</accession>